<evidence type="ECO:0000256" key="1">
    <source>
        <dbReference type="SAM" id="MobiDB-lite"/>
    </source>
</evidence>
<evidence type="ECO:0000313" key="3">
    <source>
        <dbReference type="Proteomes" id="UP001170481"/>
    </source>
</evidence>
<organism evidence="2 3">
    <name type="scientific">Cobetia amphilecti</name>
    <dbReference type="NCBI Taxonomy" id="1055104"/>
    <lineage>
        <taxon>Bacteria</taxon>
        <taxon>Pseudomonadati</taxon>
        <taxon>Pseudomonadota</taxon>
        <taxon>Gammaproteobacteria</taxon>
        <taxon>Oceanospirillales</taxon>
        <taxon>Halomonadaceae</taxon>
        <taxon>Cobetia</taxon>
    </lineage>
</organism>
<evidence type="ECO:0008006" key="4">
    <source>
        <dbReference type="Google" id="ProtNLM"/>
    </source>
</evidence>
<dbReference type="RefSeq" id="WP_303594082.1">
    <property type="nucleotide sequence ID" value="NZ_JAUORK010000011.1"/>
</dbReference>
<reference evidence="2" key="1">
    <citation type="submission" date="2023-07" db="EMBL/GenBank/DDBJ databases">
        <title>Genome content predicts the carbon catabolic preferences of heterotrophic bacteria.</title>
        <authorList>
            <person name="Gralka M."/>
        </authorList>
    </citation>
    <scope>NUCLEOTIDE SEQUENCE</scope>
    <source>
        <strain evidence="2">C2R13</strain>
    </source>
</reference>
<dbReference type="SUPFAM" id="SSF53474">
    <property type="entry name" value="alpha/beta-Hydrolases"/>
    <property type="match status" value="1"/>
</dbReference>
<feature type="region of interest" description="Disordered" evidence="1">
    <location>
        <begin position="36"/>
        <end position="85"/>
    </location>
</feature>
<comment type="caution">
    <text evidence="2">The sequence shown here is derived from an EMBL/GenBank/DDBJ whole genome shotgun (WGS) entry which is preliminary data.</text>
</comment>
<gene>
    <name evidence="2" type="ORF">Q4535_09985</name>
</gene>
<accession>A0AAP4TZB4</accession>
<dbReference type="AlphaFoldDB" id="A0AAP4TZB4"/>
<dbReference type="Proteomes" id="UP001170481">
    <property type="component" value="Unassembled WGS sequence"/>
</dbReference>
<evidence type="ECO:0000313" key="2">
    <source>
        <dbReference type="EMBL" id="MDO6672448.1"/>
    </source>
</evidence>
<sequence length="280" mass="29942">MTLTRLVLFSGWGIDARIWQPLIACLQARLAHVTETDEQADDGADNEAADKAKSRPLEIIAPDWPEEGPQAESRAGSEPTVSQASSLGGADTLWLGWSLGALRAEALAKEQAPAALVSLAMGPSFIDQAAAEQMIPALAPEVLDDFRKAFARNPAASWQHFLRWQASGEASARNCLRHLRELIGRHPVSREAVLAAGLAELASRQMSLAPQSELPLEFWLGKQDPLLAPGLSVALRAQGQMVAEFEGGHCLPLSATEALADALLARMGLATHVTHISEEA</sequence>
<proteinExistence type="predicted"/>
<dbReference type="InterPro" id="IPR029058">
    <property type="entry name" value="AB_hydrolase_fold"/>
</dbReference>
<feature type="compositionally biased region" description="Acidic residues" evidence="1">
    <location>
        <begin position="36"/>
        <end position="47"/>
    </location>
</feature>
<name>A0AAP4TZB4_9GAMM</name>
<dbReference type="EMBL" id="JAUORK010000011">
    <property type="protein sequence ID" value="MDO6672448.1"/>
    <property type="molecule type" value="Genomic_DNA"/>
</dbReference>
<dbReference type="Gene3D" id="3.40.50.1820">
    <property type="entry name" value="alpha/beta hydrolase"/>
    <property type="match status" value="1"/>
</dbReference>
<protein>
    <recommendedName>
        <fullName evidence="4">Pimeloyl-[acyl-carrier protein] methyl ester esterase</fullName>
    </recommendedName>
</protein>